<evidence type="ECO:0000313" key="2">
    <source>
        <dbReference type="Proteomes" id="UP000050761"/>
    </source>
</evidence>
<evidence type="ECO:0000313" key="1">
    <source>
        <dbReference type="EMBL" id="VDO96637.1"/>
    </source>
</evidence>
<dbReference type="WBParaSite" id="HPBE_0001356901-mRNA-1">
    <property type="protein sequence ID" value="HPBE_0001356901-mRNA-1"/>
    <property type="gene ID" value="HPBE_0001356901"/>
</dbReference>
<dbReference type="AlphaFoldDB" id="A0A183FY73"/>
<dbReference type="Proteomes" id="UP000050761">
    <property type="component" value="Unassembled WGS sequence"/>
</dbReference>
<sequence>MRFGILKDTLTICVTRPVTEPTMTAVPVFRRADVPIKVTSHNDDDFRRYFCCLLIKQAPKPILSLIVATTLRSIRREVVMESLFSGDKNLLQSIVKALNAYN</sequence>
<dbReference type="EMBL" id="UZAH01027974">
    <property type="protein sequence ID" value="VDO96637.1"/>
    <property type="molecule type" value="Genomic_DNA"/>
</dbReference>
<protein>
    <submittedName>
        <fullName evidence="3">PTS EIIA type-2 domain-containing protein</fullName>
    </submittedName>
</protein>
<gene>
    <name evidence="1" type="ORF">HPBE_LOCUS13570</name>
</gene>
<accession>A0A183FY73</accession>
<accession>A0A3P8AIF3</accession>
<organism evidence="2 3">
    <name type="scientific">Heligmosomoides polygyrus</name>
    <name type="common">Parasitic roundworm</name>
    <dbReference type="NCBI Taxonomy" id="6339"/>
    <lineage>
        <taxon>Eukaryota</taxon>
        <taxon>Metazoa</taxon>
        <taxon>Ecdysozoa</taxon>
        <taxon>Nematoda</taxon>
        <taxon>Chromadorea</taxon>
        <taxon>Rhabditida</taxon>
        <taxon>Rhabditina</taxon>
        <taxon>Rhabditomorpha</taxon>
        <taxon>Strongyloidea</taxon>
        <taxon>Heligmosomidae</taxon>
        <taxon>Heligmosomoides</taxon>
    </lineage>
</organism>
<reference evidence="3" key="2">
    <citation type="submission" date="2019-09" db="UniProtKB">
        <authorList>
            <consortium name="WormBaseParasite"/>
        </authorList>
    </citation>
    <scope>IDENTIFICATION</scope>
</reference>
<proteinExistence type="predicted"/>
<name>A0A183FY73_HELPZ</name>
<reference evidence="1 2" key="1">
    <citation type="submission" date="2018-11" db="EMBL/GenBank/DDBJ databases">
        <authorList>
            <consortium name="Pathogen Informatics"/>
        </authorList>
    </citation>
    <scope>NUCLEOTIDE SEQUENCE [LARGE SCALE GENOMIC DNA]</scope>
</reference>
<evidence type="ECO:0000313" key="3">
    <source>
        <dbReference type="WBParaSite" id="HPBE_0001356901-mRNA-1"/>
    </source>
</evidence>
<keyword evidence="2" id="KW-1185">Reference proteome</keyword>